<reference evidence="2" key="1">
    <citation type="submission" date="2022-11" db="UniProtKB">
        <authorList>
            <consortium name="WormBaseParasite"/>
        </authorList>
    </citation>
    <scope>IDENTIFICATION</scope>
</reference>
<name>A0A915CUZ7_9BILA</name>
<sequence length="269" mass="29428">MCNRSDDDQNSLPRVYPTSVVEFALMIGVLDISSLEFPPLNTQQKKPKPPNSSRLSKFFSSNYQLHKPDLSVPPPIIESEQTMNEFSGSQKSLPPVLQDIFAKAAPEKEVPSANATINVPNCWSVSNRPAVHLGPPPGYSEKQQTSCSASLANTPLSSQITMDHKIELQHQVPLCNRVPSSSKEKNVLPVLQKLFADADEPSTSEFRSGPQYAVPNESPQQFCASVLADDQHQLNLAIARGDVPAAHAIRSRIVLRSMNAPPSDIFPPL</sequence>
<keyword evidence="1" id="KW-1185">Reference proteome</keyword>
<organism evidence="1 2">
    <name type="scientific">Ditylenchus dipsaci</name>
    <dbReference type="NCBI Taxonomy" id="166011"/>
    <lineage>
        <taxon>Eukaryota</taxon>
        <taxon>Metazoa</taxon>
        <taxon>Ecdysozoa</taxon>
        <taxon>Nematoda</taxon>
        <taxon>Chromadorea</taxon>
        <taxon>Rhabditida</taxon>
        <taxon>Tylenchina</taxon>
        <taxon>Tylenchomorpha</taxon>
        <taxon>Sphaerularioidea</taxon>
        <taxon>Anguinidae</taxon>
        <taxon>Anguininae</taxon>
        <taxon>Ditylenchus</taxon>
    </lineage>
</organism>
<accession>A0A915CUZ7</accession>
<evidence type="ECO:0000313" key="1">
    <source>
        <dbReference type="Proteomes" id="UP000887574"/>
    </source>
</evidence>
<protein>
    <submittedName>
        <fullName evidence="2">Uncharacterized protein</fullName>
    </submittedName>
</protein>
<proteinExistence type="predicted"/>
<dbReference type="WBParaSite" id="jg12899">
    <property type="protein sequence ID" value="jg12899"/>
    <property type="gene ID" value="jg12899"/>
</dbReference>
<evidence type="ECO:0000313" key="2">
    <source>
        <dbReference type="WBParaSite" id="jg12899"/>
    </source>
</evidence>
<dbReference type="AlphaFoldDB" id="A0A915CUZ7"/>
<dbReference type="Proteomes" id="UP000887574">
    <property type="component" value="Unplaced"/>
</dbReference>